<feature type="domain" description="Carrier" evidence="9">
    <location>
        <begin position="3214"/>
        <end position="3290"/>
    </location>
</feature>
<dbReference type="InterPro" id="IPR042104">
    <property type="entry name" value="PKS_dehydratase_sf"/>
</dbReference>
<dbReference type="SUPFAM" id="SSF53901">
    <property type="entry name" value="Thiolase-like"/>
    <property type="match status" value="2"/>
</dbReference>
<dbReference type="Gene3D" id="3.10.129.110">
    <property type="entry name" value="Polyketide synthase dehydratase"/>
    <property type="match status" value="2"/>
</dbReference>
<keyword evidence="1" id="KW-0596">Phosphopantetheine</keyword>
<dbReference type="InterPro" id="IPR029063">
    <property type="entry name" value="SAM-dependent_MTases_sf"/>
</dbReference>
<feature type="active site" description="Proton donor; for dehydratase activity" evidence="7">
    <location>
        <position position="4252"/>
    </location>
</feature>
<evidence type="ECO:0000259" key="9">
    <source>
        <dbReference type="PROSITE" id="PS50075"/>
    </source>
</evidence>
<dbReference type="InterPro" id="IPR013217">
    <property type="entry name" value="Methyltransf_12"/>
</dbReference>
<dbReference type="InterPro" id="IPR016039">
    <property type="entry name" value="Thiolase-like"/>
</dbReference>
<feature type="domain" description="Ketosynthase family 3 (KS3)" evidence="10">
    <location>
        <begin position="727"/>
        <end position="1156"/>
    </location>
</feature>
<dbReference type="Pfam" id="PF00109">
    <property type="entry name" value="ketoacyl-synt"/>
    <property type="match status" value="2"/>
</dbReference>
<dbReference type="SMART" id="SM00822">
    <property type="entry name" value="PKS_KR"/>
    <property type="match status" value="3"/>
</dbReference>
<evidence type="ECO:0000313" key="12">
    <source>
        <dbReference type="EMBL" id="KAB2576010.1"/>
    </source>
</evidence>
<dbReference type="SMART" id="SM00825">
    <property type="entry name" value="PKS_KS"/>
    <property type="match status" value="2"/>
</dbReference>
<feature type="region of interest" description="N-terminal hotdog fold" evidence="7">
    <location>
        <begin position="4036"/>
        <end position="4165"/>
    </location>
</feature>
<evidence type="ECO:0000259" key="11">
    <source>
        <dbReference type="PROSITE" id="PS52019"/>
    </source>
</evidence>
<dbReference type="InterPro" id="IPR050091">
    <property type="entry name" value="PKS_NRPS_Biosynth_Enz"/>
</dbReference>
<dbReference type="InterPro" id="IPR018201">
    <property type="entry name" value="Ketoacyl_synth_AS"/>
</dbReference>
<dbReference type="Pfam" id="PF00550">
    <property type="entry name" value="PP-binding"/>
    <property type="match status" value="6"/>
</dbReference>
<evidence type="ECO:0000256" key="3">
    <source>
        <dbReference type="ARBA" id="ARBA00022679"/>
    </source>
</evidence>
<sequence length="5641" mass="606308">MALVHFFGDLASRSTETWKPTVVLVGSGIMNTPDDDTHSYGAQAGYLGICRTARSEYESIDVRLIDVQASGEEEAGRALTAEDASALSAVFGWIQDHPDLSRLLGPEIAIRRGEVYLPRLVPLDPCHTRTHSSVGTDASAAVSLNVASPQEGTAWKGMTQLVQHAAKQQSEVEFLVLLEPSAPLVSGENDGLPAGVRITYASSCPSTIARQALQPCFRPTHDKLCRLPNEDPTAPNLFDYAHFDVILVSASSADLSKAASCLLPGSMMLVTLEPGSEDAGAEAVAAELSRLGLSVTRTDTRGGILAAARPDASGTTVTPAASSDIISDGDRGCFVVTGGTGGLGLLSAQHLIRQGATRVVLLSRSGRPAPGCEQLLQEVLSNKGAEVHVAEADISDASALSRLRETLRQRQWLPVRGIVHAAGVLADATLARLDAGSFDVVNKPKIVGTRRLLEHLCGDPHSGDVEFFVGFSSVATLLGLPAQASYAAANAQLDAIVAQMRVVHGIPAATVQLGGVSDVGMSARVADHVHAWGVGQIASGDFGEMLQKVIQMAKLPRHRTLVGANLDWKTLHSTRKPQQNRLLSAFLPTPHKPASQKRVQQQESSNGASTTAVLQPAMSLEEVEQIVNQTLEDVAGLQVGKEESLYECGLDSLSAVQFRNVLAQRFEGVELAPTLVFDYPTVDHLTQYIHQQLQQRAAAARPPPPPQPIPSVPATNGLPTSNGGDMDGAVAVIGVEARMPGSANSFDEFWANLCAGVDGICDVPYARFDADDYLDDNQLAGGKTAYVLRAGFVDGVEWFDHERFGITPMEAKVMDPSQRVMLETAHRAFAAAGYDKDALKGSKTGVFVGSLSPDWRQVLTEHTAYSGTGSALSIIANRVSYVLGLVGPSMAIDTACSSSLVAMHLALQSIRAGQCEMALVGGVQTILNVAPFINGCKARMLSPDAHCKSFDASADGYVKAEGCGALVIKDLAAARRDGDRILALVRGSAVNQDGRSANLTTPYGPSQRALMEQALQGAGVSPDDVCYIETHGTGTPLGDPIEVAAIREAFSSETRAAQRRPLYLGAVKSAIGHLEGAAGIAGLVKAVGVMSHRQLPPNLHYRSLNPYIDLKDASGWIRIPTDVVDLANADSERRPLVCGVSGFGFGGTNAHVVLQSYDGGDQRKVETRTETQPSVQPIDKVAFLFPGQGCQFVGMGQKLFGADRAFADAVERCDRIMQEQRLLDGKSLIRDVLWPSVPQDPPLVEDARFTQPAIFAIEYGLAEALAARGIRPAAVLGHSFGEFAAAVTAGIMTLEDAAKLVAVRARVAADMVSTGAMFLIHAPAETVQKAVDLFHQSNRSKDQVAIAATNGPRMTNIAGTEEACEAVCKAVRAPKVRLAIPHAFHSPLMEPLREHMSRDLQGVRLAAPSLRFFPTVAGHTDADTSKPSSSPAREAEYWLDQVVRGVDFMAGMRRLAEAGFDTFVEIGPRPTLIKMGQRCVTADAQGPQRHWVAALHDEGPEAELPLDHLEQLAKMLSEKKQSGQKMKVQGGARRFWRPLPHRIVKQVVPTSEKGVFTFERKLGRYLGKLLEEHRVNGIAVVPGALYIDTALALFAGARSIRAPEQGPSPVLTDANVSSIELHDLVFERPLQLPTAMDLGGLSAKQGIIVEGRLALSATEGTVRIASRAIENPATATPHFSCTVSKLAGRIAASAAIDIAALTQGLLHIGADTVYEASAGFGVEYGTRFRCIEELWKGEGVAVARLRAPRTDNGFLLDVGMLDGALQTAAFTVEREQAYMPFSVESVTVKASIANAGQEYYSIARLRGREQNMVAMDITLVDARGTPVVEVRSMKSRAAPRQDSILKKSVYEVEWVPLPTGVERTNHFQGDMLLMGTPEGSVNETWIRKLASSLGMKPKFVDATKVSGQEFSRAGLVVVAPAAPPSENDMIPATETTVEQGLISLQAALRALSTVESADEVAPVCLITHNAVPAGSGKVNPAHATLWGLARSARVEYTDLTVATIDVDDAAVSGNLHGLVCIMTQHRSTWGQGEAEFAVRGDNVLVPRMVESFAEGCRLPQQLAWRQASQAGGLSSLTWIPLAEPRAPGPGSVLLQVKAVGLNFKDVLTATGVDVDAVDVGTDCAGIVRAIGQGVTGISVGDDVFGIAPGCFKDLVIARADRLTSTPARLTAYEAATLPSAYLTARLALLDAPSIRPGDRVLVHAASGAVGQALVRLAHQHGCTVYATAGSEAKREYLLKQLGVAAVFPSRDAAAFQRELRAYLAREGGTIDVVVNSLADAYIPNSVSFLRHGGRFVEIGRKSIWTAEQMRAHRPDIEYRIVELDKLHSQPGSVAQHLAEVASLVDQGSLEPIISEVFPRIKVVEAFRRMQRALHIGKVVVSIEDVPDTRASADILSPARIQPESVERAVSNISSRAAADLGVPVDEIERGWRALSLYCFQQLRHAAQRVGPSGVVERQRRLYQRYCRGDPTQQFSPNEEAPLGLDGIADAYPFLVPQVEMLRQVDGHHEAVFRGTTDPLTLLFSGGASKRIAQDLYEKGIFARFCNQVAADVTGYLAGSLMPGATMKMLEVGAGTGGTTSRVLPKLGDAVQSYHFTDLSTSFLRHAEKRFAAQYRYVNYHLFDVEKDPVPQGVRSQSFDVVLACNVLHATKDLTRTLTHVRQILKHGGYLVLSEVTAPSYFADATFGMTSGWWLFADLELRPDYPLLTAQRWRSFLLNTIGFEHVWMSEQGGPLHNQSVIVARTPSASAISPRIPRPLSTASTNDRNSVVVLAGGLGGLGVLTARLLLKRGWKRFAFLSRSGEVPADATSEWKHFTAGGPQHRIYRCDVADRSAVERVLNEVRQQQGPIVGIVQAAGVLDSATLPNQDMARFRALMGPKVAGSWNLHLATQRDPIRFFALFSSMASVLGSAGQANHAACNSFMDALAAHRRAQGLPAVSIQFSSVSAVGEAARRRADLRHTIGYLSIPKLLARNGIEALVDSDAVAVALSPIDWAKMLAKYRVPPNLFQAFFGRAAPANASGVAEKQAASRKPAVRQQDRKAKSDSTSKKAAATSRRAQKKTPKEKKATAVKRSAPPPTTDFGANHESEARTLVVSAFREVLGYEPPRDDMGWKDAGVDSLLSIELRNAICARLDDLGVSKKVPVTFVFDYPTVRQAVGFLAAAIASSAGAASVEQATVEKRSSSSRKPNKPRKKASKTPNANKKPEAPKPAGVESEDFLSLVLESWQETISTPIRPKQAFVDCGLDSLSSVELLFALQTRLEDRIQLPENLVMQQPTPQDVASWLLQRIGSNENARSRTTEASPSLENGTDHMALIIEAWRSTVGTDLGADDDFVEAGLDSLSSVELLYALQQAVGESIEVPEGIFLSQKTPRALASWLNSKLPRSDMEHGTAPAVIEHEEISEDIESEESGDTSSSESDEIWEESDQTESKEESDGDNDEYLENVDKWEDAERIVHSAIEDVLGYSIDSNAPFTDSGVDSLSSLEIRNALQAKVPSAIKVPATAVFDYPSVQKLAGFLSQRMAELERANRPTTKPSRSAKPQTNKPVAKAKSSRSKAPKQRVEKGSRNKIEDTEDPIVIVGMASRFPGQTDDRVEGWFEWLLDGKDAFVEIPHHRFDIDEVYHPGGESRAGKSYVRDAAFVHGAEMFDHAHFGIVEAEAAKMDPQQRLLLETSFQALHCSGYTKQSLDGLDIGVFVGCCSNDWSKMPEARGSAFSGTGAAASILSNRVSYALNLCAPSMTIDTACSSALVALDAAASALKLGKCRAAVVSAVNLMLSYGTFVTECEASMLSPSGKCRAFDSRADGFARGEGCGSVVVKKLSQARADGDEILAVLAATAINQDGRSAGLTAPNGPSQEAVIRSAIGAAGLRPEQLIHLESHGTATKLGDGIEWTALANVFGDRSSREPPLYVGSVKANVGHLEGAAGMAGLIKSVMILRSGKIPPQANFETLNPLFETGHALAVPTKLTSLDGIDLSKFACGISSFGFGGTNAHAIVRLSTTSEVPHSSLGTHRLLRTPWPFDGRKYIPWRPSDSPFVTSKVFRDGDRWAVYRVALGERLRKDLLAQHRVRGTIIVPAAAIIEMTRAALEAHLADESAGLELVELILAKAILVQDVSPASPVFLQCATLANGEDSGKSWHIETECQGEVILHATAAFGRCDGGTTESTLDVEDASMLHTTLIKPSDFYRRAADRGLEYGPLFQALTRIAVKRDGSSAFVKIGGSQYETSASPASTFILSRNDYFVPPHLCDAAFQACSLLHREDAANQTFLPFQIGQVRWHTTRDQVDRRPKYAICERQGGGPDSLVASVAIYDQRGELLLSVGNFVAQAIQKSKESLDVIGNAAGRAQEGTDQHMSGSNSGVSESRATAVIPKRMFRESLQLVPASRSVGSGTGFTRFALIRSSSGRPTPRELLRLPIPQVDVHPTHNLHQRLSSLSGIEGLLFAPPPRLNDPDGDGSLEILEVVKALDRMNVPVPLTIIDVTGVSTPTRDSRELPDLKIFLWHVDPTLAQRDGFFTSPPALQAASLLPLEQELFTDANGQYTPRLQPIAPMEKEVIGLECQVGADAEPDFGHLRIVPLRRQPGDGPGPDEVEVQVRAVGLNFRDVLNAMGLNLGVPGPLGADCAGVVSRVGSNVQKWRVGDEVLGIARGCLRSYAITNHRRLIAKPTDMTFEQAASVASVYATVYQSFVDVARLRAGQTVLVHAAAGGVGLFAIQLAKHLGASIIATVGSPEKEKLVRSYGVQLVSSSRDVRKFETDMAQWRVRPDVVLNCLTGDFIRVSLDFLAPSGLFIELGKREIWTQEQVCNVRPDVQFAVVAIDKMLAEDPQAHADLLLRVERELLAGWSQPLPIQKFAFTDVAKAFSSMRRGQHVGKVVLSLEHATLSNAAGGSVLSTVPNLERLLRTGMDDAMAEFFTTEFDRTELLAGLEAVDQIARTYLQDCMAAATPSQVTPHLRALYDLYRHQRPSYGVANGAADVKRMYRSVGARVDFLEHVRREHLAMLTADTDPVSVLFSDPELTKRLYDESPLAALFNKVISGALKSVAAETGRLKAIEIGAGTGGTTRSVCDVLGSLCRSFCFTDISTSFFNRAQQEFAPSIPGFHTALLDIERDPEHQGFILGSYDLILAANVLHATADLSVTLANIHALLKPDGILVLSELTDSSVWADATFGFTKGWWLSTDDRRSSGRGPLISLARWNDAFRRANLEPVTSSDETIAAQTIMVARRPLHPLNRFRSTIPSAISQRARSASSAVDEGVYVITGGTGGLGLLSAHILILEGARSIALLSRSGAVPGEAEAELWALLQRSRCQISIHRCDVSDEVQLRRIFDSFGVPVVGIIHAAGHLSDASIGNQSTATFGTVMRTKASGLLNLHRLSMQHPVKMFVVFSSASAFFGSAGQTNHAAANSFMDGLVRWRRRVGLPASSIMWGAVSQVGDAARRGADRRNKMLYDPLSLVDAAEVLSTVLFGDLDVVLAAPIRPASISSDYRGNKRIFGSLIPSEDANTANGTQETIFRTPEPVPRPQPVLESQQKTAPSTSASKHADYDRVLSTIRSLATKYIGRQPADDELLVGAGLDSLSAIDLRNSIQAKLLPSGTRLPASTVFDHPSAADLARLSKHFLQAGINGANTSSDGTFSGN</sequence>
<dbReference type="SUPFAM" id="SSF53335">
    <property type="entry name" value="S-adenosyl-L-methionine-dependent methyltransferases"/>
    <property type="match status" value="2"/>
</dbReference>
<dbReference type="Gene3D" id="1.10.1200.10">
    <property type="entry name" value="ACP-like"/>
    <property type="match status" value="6"/>
</dbReference>
<dbReference type="InterPro" id="IPR020806">
    <property type="entry name" value="PKS_PP-bd"/>
</dbReference>
<dbReference type="Pfam" id="PF00698">
    <property type="entry name" value="Acyl_transf_1"/>
    <property type="match status" value="1"/>
</dbReference>
<dbReference type="Proteomes" id="UP000325902">
    <property type="component" value="Unassembled WGS sequence"/>
</dbReference>
<dbReference type="Pfam" id="PF02801">
    <property type="entry name" value="Ketoacyl-synt_C"/>
    <property type="match status" value="2"/>
</dbReference>
<dbReference type="GO" id="GO:0004315">
    <property type="term" value="F:3-oxoacyl-[acyl-carrier-protein] synthase activity"/>
    <property type="evidence" value="ECO:0007669"/>
    <property type="project" value="InterPro"/>
</dbReference>
<dbReference type="GO" id="GO:0031177">
    <property type="term" value="F:phosphopantetheine binding"/>
    <property type="evidence" value="ECO:0007669"/>
    <property type="project" value="InterPro"/>
</dbReference>
<dbReference type="Pfam" id="PF08240">
    <property type="entry name" value="ADH_N"/>
    <property type="match status" value="2"/>
</dbReference>
<keyword evidence="4" id="KW-0521">NADP</keyword>
<dbReference type="InterPro" id="IPR036736">
    <property type="entry name" value="ACP-like_sf"/>
</dbReference>
<feature type="region of interest" description="Disordered" evidence="8">
    <location>
        <begin position="5516"/>
        <end position="5546"/>
    </location>
</feature>
<feature type="compositionally biased region" description="Basic and acidic residues" evidence="8">
    <location>
        <begin position="3037"/>
        <end position="3048"/>
    </location>
</feature>
<protein>
    <submittedName>
        <fullName evidence="12">Phthiocerol/phenolphthiocerol synthesis polyketide synthase type I PpsC</fullName>
    </submittedName>
</protein>
<name>A0A5N5DEV3_9PEZI</name>
<evidence type="ECO:0000256" key="6">
    <source>
        <dbReference type="ARBA" id="ARBA00023315"/>
    </source>
</evidence>
<evidence type="ECO:0000313" key="13">
    <source>
        <dbReference type="Proteomes" id="UP000325902"/>
    </source>
</evidence>
<dbReference type="InterPro" id="IPR013968">
    <property type="entry name" value="PKS_KR"/>
</dbReference>
<feature type="compositionally biased region" description="Pro residues" evidence="8">
    <location>
        <begin position="701"/>
        <end position="711"/>
    </location>
</feature>
<evidence type="ECO:0000256" key="8">
    <source>
        <dbReference type="SAM" id="MobiDB-lite"/>
    </source>
</evidence>
<feature type="region of interest" description="Disordered" evidence="8">
    <location>
        <begin position="694"/>
        <end position="723"/>
    </location>
</feature>
<dbReference type="PROSITE" id="PS01162">
    <property type="entry name" value="QOR_ZETA_CRYSTAL"/>
    <property type="match status" value="1"/>
</dbReference>
<dbReference type="InterPro" id="IPR006162">
    <property type="entry name" value="Ppantetheine_attach_site"/>
</dbReference>
<feature type="domain" description="Carrier" evidence="9">
    <location>
        <begin position="3085"/>
        <end position="3165"/>
    </location>
</feature>
<dbReference type="SMART" id="SM01294">
    <property type="entry name" value="PKS_PP_betabranch"/>
    <property type="match status" value="1"/>
</dbReference>
<feature type="domain" description="Carrier" evidence="9">
    <location>
        <begin position="3448"/>
        <end position="3524"/>
    </location>
</feature>
<dbReference type="GO" id="GO:0016491">
    <property type="term" value="F:oxidoreductase activity"/>
    <property type="evidence" value="ECO:0007669"/>
    <property type="project" value="InterPro"/>
</dbReference>
<feature type="region of interest" description="C-terminal hotdog fold" evidence="7">
    <location>
        <begin position="4180"/>
        <end position="4338"/>
    </location>
</feature>
<dbReference type="Pfam" id="PF21089">
    <property type="entry name" value="PKS_DH_N"/>
    <property type="match status" value="2"/>
</dbReference>
<feature type="compositionally biased region" description="Polar residues" evidence="8">
    <location>
        <begin position="597"/>
        <end position="612"/>
    </location>
</feature>
<dbReference type="InterPro" id="IPR009081">
    <property type="entry name" value="PP-bd_ACP"/>
</dbReference>
<dbReference type="Pfam" id="PF14765">
    <property type="entry name" value="PS-DH"/>
    <property type="match status" value="2"/>
</dbReference>
<dbReference type="PROSITE" id="PS00012">
    <property type="entry name" value="PHOSPHOPANTETHEINE"/>
    <property type="match status" value="4"/>
</dbReference>
<dbReference type="PROSITE" id="PS00018">
    <property type="entry name" value="EF_HAND_1"/>
    <property type="match status" value="1"/>
</dbReference>
<dbReference type="CDD" id="cd02440">
    <property type="entry name" value="AdoMet_MTases"/>
    <property type="match status" value="2"/>
</dbReference>
<dbReference type="SUPFAM" id="SSF47336">
    <property type="entry name" value="ACP-like"/>
    <property type="match status" value="6"/>
</dbReference>
<dbReference type="EMBL" id="VCHE01000028">
    <property type="protein sequence ID" value="KAB2576010.1"/>
    <property type="molecule type" value="Genomic_DNA"/>
</dbReference>
<gene>
    <name evidence="12" type="primary">ppsC</name>
    <name evidence="12" type="ORF">DBV05_g5451</name>
</gene>
<feature type="region of interest" description="Disordered" evidence="8">
    <location>
        <begin position="3023"/>
        <end position="3087"/>
    </location>
</feature>
<dbReference type="Pfam" id="PF00107">
    <property type="entry name" value="ADH_zinc_N"/>
    <property type="match status" value="1"/>
</dbReference>
<dbReference type="Gene3D" id="3.40.47.10">
    <property type="match status" value="2"/>
</dbReference>
<dbReference type="OrthoDB" id="201656at2759"/>
<dbReference type="Gene3D" id="3.40.50.720">
    <property type="entry name" value="NAD(P)-binding Rossmann-like Domain"/>
    <property type="match status" value="7"/>
</dbReference>
<dbReference type="InterPro" id="IPR013154">
    <property type="entry name" value="ADH-like_N"/>
</dbReference>
<dbReference type="SMART" id="SM00829">
    <property type="entry name" value="PKS_ER"/>
    <property type="match status" value="2"/>
</dbReference>
<feature type="region of interest" description="Disordered" evidence="8">
    <location>
        <begin position="3400"/>
        <end position="3441"/>
    </location>
</feature>
<dbReference type="SUPFAM" id="SSF51735">
    <property type="entry name" value="NAD(P)-binding Rossmann-fold domains"/>
    <property type="match status" value="7"/>
</dbReference>
<dbReference type="InterPro" id="IPR049551">
    <property type="entry name" value="PKS_DH_C"/>
</dbReference>
<dbReference type="Pfam" id="PF13602">
    <property type="entry name" value="ADH_zinc_N_2"/>
    <property type="match status" value="1"/>
</dbReference>
<keyword evidence="3" id="KW-0808">Transferase</keyword>
<evidence type="ECO:0000259" key="10">
    <source>
        <dbReference type="PROSITE" id="PS52004"/>
    </source>
</evidence>
<dbReference type="InterPro" id="IPR014031">
    <property type="entry name" value="Ketoacyl_synth_C"/>
</dbReference>
<feature type="active site" description="Proton acceptor; for dehydratase activity" evidence="7">
    <location>
        <position position="1573"/>
    </location>
</feature>
<dbReference type="SMART" id="SM00827">
    <property type="entry name" value="PKS_AT"/>
    <property type="match status" value="1"/>
</dbReference>
<dbReference type="InterPro" id="IPR049900">
    <property type="entry name" value="PKS_mFAS_DH"/>
</dbReference>
<dbReference type="Pfam" id="PF08659">
    <property type="entry name" value="KR"/>
    <property type="match status" value="3"/>
</dbReference>
<dbReference type="InterPro" id="IPR002364">
    <property type="entry name" value="Quin_OxRdtase/zeta-crystal_CS"/>
</dbReference>
<dbReference type="Pfam" id="PF08242">
    <property type="entry name" value="Methyltransf_12"/>
    <property type="match status" value="2"/>
</dbReference>
<feature type="active site" description="Proton acceptor; for dehydratase activity" evidence="7">
    <location>
        <position position="4069"/>
    </location>
</feature>
<feature type="region of interest" description="N-terminal hotdog fold" evidence="7">
    <location>
        <begin position="1541"/>
        <end position="1690"/>
    </location>
</feature>
<dbReference type="PANTHER" id="PTHR43775:SF37">
    <property type="entry name" value="SI:DKEY-61P9.11"/>
    <property type="match status" value="1"/>
</dbReference>
<evidence type="ECO:0000256" key="1">
    <source>
        <dbReference type="ARBA" id="ARBA00022450"/>
    </source>
</evidence>
<dbReference type="PROSITE" id="PS00606">
    <property type="entry name" value="KS3_1"/>
    <property type="match status" value="1"/>
</dbReference>
<organism evidence="12 13">
    <name type="scientific">Lasiodiplodia theobromae</name>
    <dbReference type="NCBI Taxonomy" id="45133"/>
    <lineage>
        <taxon>Eukaryota</taxon>
        <taxon>Fungi</taxon>
        <taxon>Dikarya</taxon>
        <taxon>Ascomycota</taxon>
        <taxon>Pezizomycotina</taxon>
        <taxon>Dothideomycetes</taxon>
        <taxon>Dothideomycetes incertae sedis</taxon>
        <taxon>Botryosphaeriales</taxon>
        <taxon>Botryosphaeriaceae</taxon>
        <taxon>Lasiodiplodia</taxon>
    </lineage>
</organism>
<dbReference type="SUPFAM" id="SSF55048">
    <property type="entry name" value="Probable ACP-binding domain of malonyl-CoA ACP transacylase"/>
    <property type="match status" value="1"/>
</dbReference>
<dbReference type="CDD" id="cd05274">
    <property type="entry name" value="KR_FAS_SDR_x"/>
    <property type="match status" value="1"/>
</dbReference>
<dbReference type="PANTHER" id="PTHR43775">
    <property type="entry name" value="FATTY ACID SYNTHASE"/>
    <property type="match status" value="1"/>
</dbReference>
<accession>A0A5N5DEV3</accession>
<feature type="region of interest" description="Disordered" evidence="8">
    <location>
        <begin position="3175"/>
        <end position="3214"/>
    </location>
</feature>
<dbReference type="PROSITE" id="PS50075">
    <property type="entry name" value="CARRIER"/>
    <property type="match status" value="5"/>
</dbReference>
<evidence type="ECO:0000256" key="2">
    <source>
        <dbReference type="ARBA" id="ARBA00022553"/>
    </source>
</evidence>
<dbReference type="Gene3D" id="3.40.50.150">
    <property type="entry name" value="Vaccinia Virus protein VP39"/>
    <property type="match status" value="2"/>
</dbReference>
<dbReference type="GO" id="GO:0006633">
    <property type="term" value="P:fatty acid biosynthetic process"/>
    <property type="evidence" value="ECO:0007669"/>
    <property type="project" value="InterPro"/>
</dbReference>
<evidence type="ECO:0000256" key="4">
    <source>
        <dbReference type="ARBA" id="ARBA00022857"/>
    </source>
</evidence>
<dbReference type="InterPro" id="IPR016036">
    <property type="entry name" value="Malonyl_transacylase_ACP-bd"/>
</dbReference>
<dbReference type="InterPro" id="IPR020843">
    <property type="entry name" value="ER"/>
</dbReference>
<keyword evidence="5" id="KW-0511">Multifunctional enzyme</keyword>
<dbReference type="InterPro" id="IPR013149">
    <property type="entry name" value="ADH-like_C"/>
</dbReference>
<dbReference type="SUPFAM" id="SSF50129">
    <property type="entry name" value="GroES-like"/>
    <property type="match status" value="2"/>
</dbReference>
<dbReference type="PROSITE" id="PS52004">
    <property type="entry name" value="KS3_2"/>
    <property type="match status" value="2"/>
</dbReference>
<dbReference type="InterPro" id="IPR020841">
    <property type="entry name" value="PKS_Beta-ketoAc_synthase_dom"/>
</dbReference>
<evidence type="ECO:0000256" key="7">
    <source>
        <dbReference type="PROSITE-ProRule" id="PRU01363"/>
    </source>
</evidence>
<dbReference type="InterPro" id="IPR014030">
    <property type="entry name" value="Ketoacyl_synth_N"/>
</dbReference>
<dbReference type="SMART" id="SM00823">
    <property type="entry name" value="PKS_PP"/>
    <property type="match status" value="6"/>
</dbReference>
<feature type="compositionally biased region" description="Polar residues" evidence="8">
    <location>
        <begin position="3532"/>
        <end position="3547"/>
    </location>
</feature>
<dbReference type="SUPFAM" id="SSF52151">
    <property type="entry name" value="FabD/lysophospholipase-like"/>
    <property type="match status" value="1"/>
</dbReference>
<feature type="domain" description="PKS/mFAS DH" evidence="11">
    <location>
        <begin position="4036"/>
        <end position="4338"/>
    </location>
</feature>
<dbReference type="InterPro" id="IPR036291">
    <property type="entry name" value="NAD(P)-bd_dom_sf"/>
</dbReference>
<dbReference type="InterPro" id="IPR018247">
    <property type="entry name" value="EF_Hand_1_Ca_BS"/>
</dbReference>
<feature type="active site" description="Proton donor; for dehydratase activity" evidence="7">
    <location>
        <position position="1762"/>
    </location>
</feature>
<dbReference type="InterPro" id="IPR016035">
    <property type="entry name" value="Acyl_Trfase/lysoPLipase"/>
</dbReference>
<dbReference type="InterPro" id="IPR014043">
    <property type="entry name" value="Acyl_transferase_dom"/>
</dbReference>
<feature type="domain" description="Carrier" evidence="9">
    <location>
        <begin position="618"/>
        <end position="693"/>
    </location>
</feature>
<feature type="region of interest" description="Disordered" evidence="8">
    <location>
        <begin position="591"/>
        <end position="612"/>
    </location>
</feature>
<dbReference type="InterPro" id="IPR011032">
    <property type="entry name" value="GroES-like_sf"/>
</dbReference>
<feature type="region of interest" description="Disordered" evidence="8">
    <location>
        <begin position="3527"/>
        <end position="3572"/>
    </location>
</feature>
<dbReference type="Gene3D" id="3.90.180.10">
    <property type="entry name" value="Medium-chain alcohol dehydrogenases, catalytic domain"/>
    <property type="match status" value="2"/>
</dbReference>
<dbReference type="CDD" id="cd05195">
    <property type="entry name" value="enoyl_red"/>
    <property type="match status" value="2"/>
</dbReference>
<feature type="compositionally biased region" description="Polar residues" evidence="8">
    <location>
        <begin position="5530"/>
        <end position="5543"/>
    </location>
</feature>
<feature type="domain" description="Carrier" evidence="9">
    <location>
        <begin position="3308"/>
        <end position="3384"/>
    </location>
</feature>
<proteinExistence type="predicted"/>
<dbReference type="InterPro" id="IPR001227">
    <property type="entry name" value="Ac_transferase_dom_sf"/>
</dbReference>
<feature type="domain" description="PKS/mFAS DH" evidence="11">
    <location>
        <begin position="1541"/>
        <end position="1844"/>
    </location>
</feature>
<dbReference type="GO" id="GO:0044550">
    <property type="term" value="P:secondary metabolite biosynthetic process"/>
    <property type="evidence" value="ECO:0007669"/>
    <property type="project" value="UniProtKB-ARBA"/>
</dbReference>
<keyword evidence="13" id="KW-1185">Reference proteome</keyword>
<dbReference type="PROSITE" id="PS52019">
    <property type="entry name" value="PKS_MFAS_DH"/>
    <property type="match status" value="2"/>
</dbReference>
<dbReference type="SMART" id="SM00826">
    <property type="entry name" value="PKS_DH"/>
    <property type="match status" value="2"/>
</dbReference>
<dbReference type="InterPro" id="IPR020807">
    <property type="entry name" value="PKS_DH"/>
</dbReference>
<feature type="compositionally biased region" description="Acidic residues" evidence="8">
    <location>
        <begin position="3402"/>
        <end position="3429"/>
    </location>
</feature>
<feature type="compositionally biased region" description="Basic residues" evidence="8">
    <location>
        <begin position="3184"/>
        <end position="3197"/>
    </location>
</feature>
<comment type="caution">
    <text evidence="12">The sequence shown here is derived from an EMBL/GenBank/DDBJ whole genome shotgun (WGS) entry which is preliminary data.</text>
</comment>
<feature type="domain" description="Ketosynthase family 3 (KS3)" evidence="10">
    <location>
        <begin position="3576"/>
        <end position="4000"/>
    </location>
</feature>
<keyword evidence="6" id="KW-0012">Acyltransferase</keyword>
<dbReference type="CDD" id="cd00833">
    <property type="entry name" value="PKS"/>
    <property type="match status" value="2"/>
</dbReference>
<dbReference type="Gene3D" id="3.40.366.10">
    <property type="entry name" value="Malonyl-Coenzyme A Acyl Carrier Protein, domain 2"/>
    <property type="match status" value="1"/>
</dbReference>
<dbReference type="GO" id="GO:0004312">
    <property type="term" value="F:fatty acid synthase activity"/>
    <property type="evidence" value="ECO:0007669"/>
    <property type="project" value="TreeGrafter"/>
</dbReference>
<dbReference type="InterPro" id="IPR049552">
    <property type="entry name" value="PKS_DH_N"/>
</dbReference>
<dbReference type="GO" id="GO:0008270">
    <property type="term" value="F:zinc ion binding"/>
    <property type="evidence" value="ECO:0007669"/>
    <property type="project" value="InterPro"/>
</dbReference>
<evidence type="ECO:0000256" key="5">
    <source>
        <dbReference type="ARBA" id="ARBA00023268"/>
    </source>
</evidence>
<keyword evidence="2" id="KW-0597">Phosphoprotein</keyword>
<feature type="region of interest" description="C-terminal hotdog fold" evidence="7">
    <location>
        <begin position="1705"/>
        <end position="1844"/>
    </location>
</feature>
<feature type="compositionally biased region" description="Basic and acidic residues" evidence="8">
    <location>
        <begin position="3562"/>
        <end position="3572"/>
    </location>
</feature>
<reference evidence="12 13" key="1">
    <citation type="journal article" date="2019" name="Sci. Rep.">
        <title>A multi-omics analysis of the grapevine pathogen Lasiodiplodia theobromae reveals that temperature affects the expression of virulence- and pathogenicity-related genes.</title>
        <authorList>
            <person name="Felix C."/>
            <person name="Meneses R."/>
            <person name="Goncalves M.F.M."/>
            <person name="Tilleman L."/>
            <person name="Duarte A.S."/>
            <person name="Jorrin-Novo J.V."/>
            <person name="Van de Peer Y."/>
            <person name="Deforce D."/>
            <person name="Van Nieuwerburgh F."/>
            <person name="Esteves A.C."/>
            <person name="Alves A."/>
        </authorList>
    </citation>
    <scope>NUCLEOTIDE SEQUENCE [LARGE SCALE GENOMIC DNA]</scope>
    <source>
        <strain evidence="12 13">LA-SOL3</strain>
    </source>
</reference>
<dbReference type="InterPro" id="IPR057326">
    <property type="entry name" value="KR_dom"/>
</dbReference>